<dbReference type="EMBL" id="BAABDO010000001">
    <property type="protein sequence ID" value="GAA4126931.1"/>
    <property type="molecule type" value="Genomic_DNA"/>
</dbReference>
<accession>A0ABP7XWL6</accession>
<dbReference type="Proteomes" id="UP001500266">
    <property type="component" value="Unassembled WGS sequence"/>
</dbReference>
<gene>
    <name evidence="3" type="ORF">GCM10022416_01130</name>
</gene>
<dbReference type="RefSeq" id="WP_345016260.1">
    <property type="nucleotide sequence ID" value="NZ_BAABDO010000001.1"/>
</dbReference>
<organism evidence="3 4">
    <name type="scientific">Actinomadura keratinilytica</name>
    <dbReference type="NCBI Taxonomy" id="547461"/>
    <lineage>
        <taxon>Bacteria</taxon>
        <taxon>Bacillati</taxon>
        <taxon>Actinomycetota</taxon>
        <taxon>Actinomycetes</taxon>
        <taxon>Streptosporangiales</taxon>
        <taxon>Thermomonosporaceae</taxon>
        <taxon>Actinomadura</taxon>
    </lineage>
</organism>
<feature type="domain" description="DUF397" evidence="2">
    <location>
        <begin position="18"/>
        <end position="70"/>
    </location>
</feature>
<protein>
    <recommendedName>
        <fullName evidence="2">DUF397 domain-containing protein</fullName>
    </recommendedName>
</protein>
<evidence type="ECO:0000259" key="2">
    <source>
        <dbReference type="Pfam" id="PF04149"/>
    </source>
</evidence>
<proteinExistence type="predicted"/>
<sequence>MNQKGAQGTTGFPHSRVTWRTSSYSGNGGGQCVQVGQCGGLSLVRDSKDPEGPVLAFKADSWKAALEQIKRGDFDLG</sequence>
<dbReference type="InterPro" id="IPR007278">
    <property type="entry name" value="DUF397"/>
</dbReference>
<evidence type="ECO:0000313" key="3">
    <source>
        <dbReference type="EMBL" id="GAA4126931.1"/>
    </source>
</evidence>
<keyword evidence="4" id="KW-1185">Reference proteome</keyword>
<feature type="region of interest" description="Disordered" evidence="1">
    <location>
        <begin position="1"/>
        <end position="25"/>
    </location>
</feature>
<name>A0ABP7XWL6_9ACTN</name>
<evidence type="ECO:0000313" key="4">
    <source>
        <dbReference type="Proteomes" id="UP001500266"/>
    </source>
</evidence>
<comment type="caution">
    <text evidence="3">The sequence shown here is derived from an EMBL/GenBank/DDBJ whole genome shotgun (WGS) entry which is preliminary data.</text>
</comment>
<reference evidence="4" key="1">
    <citation type="journal article" date="2019" name="Int. J. Syst. Evol. Microbiol.">
        <title>The Global Catalogue of Microorganisms (GCM) 10K type strain sequencing project: providing services to taxonomists for standard genome sequencing and annotation.</title>
        <authorList>
            <consortium name="The Broad Institute Genomics Platform"/>
            <consortium name="The Broad Institute Genome Sequencing Center for Infectious Disease"/>
            <person name="Wu L."/>
            <person name="Ma J."/>
        </authorList>
    </citation>
    <scope>NUCLEOTIDE SEQUENCE [LARGE SCALE GENOMIC DNA]</scope>
    <source>
        <strain evidence="4">JCM 17316</strain>
    </source>
</reference>
<evidence type="ECO:0000256" key="1">
    <source>
        <dbReference type="SAM" id="MobiDB-lite"/>
    </source>
</evidence>
<dbReference type="Pfam" id="PF04149">
    <property type="entry name" value="DUF397"/>
    <property type="match status" value="1"/>
</dbReference>